<dbReference type="InterPro" id="IPR007296">
    <property type="entry name" value="DUF403"/>
</dbReference>
<sequence>MILLHSNAQNIFWLGRYLARIEYLCRHFPFKDHQLAQQYARGFVLDAEDADGLNTILLDSQQYCSFQQLFSCAKNNIHDLRGVLSAGSFAELNQLFYQAEHQAVYICDIAADCNAVLEAEESTDLFLFFSLGQQLEHLDRQIRLQQRHDQTLHDIDGLLLLLANFGWKTLAEDWALLQQNPDSTHFSHFSDCVQRFFDLDRL</sequence>
<feature type="domain" description="DUF403" evidence="1">
    <location>
        <begin position="7"/>
        <end position="167"/>
    </location>
</feature>
<gene>
    <name evidence="2" type="ORF">EC844_12058</name>
</gene>
<evidence type="ECO:0000313" key="2">
    <source>
        <dbReference type="EMBL" id="TCM63754.1"/>
    </source>
</evidence>
<keyword evidence="3" id="KW-1185">Reference proteome</keyword>
<protein>
    <submittedName>
        <fullName evidence="2">Uncharacterized protein with alpha-helical domain and ER motif</fullName>
    </submittedName>
</protein>
<reference evidence="2 3" key="1">
    <citation type="submission" date="2019-03" db="EMBL/GenBank/DDBJ databases">
        <title>Genomic analyses of the natural microbiome of Caenorhabditis elegans.</title>
        <authorList>
            <person name="Samuel B."/>
        </authorList>
    </citation>
    <scope>NUCLEOTIDE SEQUENCE [LARGE SCALE GENOMIC DNA]</scope>
    <source>
        <strain evidence="2 3">JUb89</strain>
    </source>
</reference>
<dbReference type="EMBL" id="SLVJ01000020">
    <property type="protein sequence ID" value="TCM63754.1"/>
    <property type="molecule type" value="Genomic_DNA"/>
</dbReference>
<evidence type="ECO:0000259" key="1">
    <source>
        <dbReference type="Pfam" id="PF04168"/>
    </source>
</evidence>
<evidence type="ECO:0000313" key="3">
    <source>
        <dbReference type="Proteomes" id="UP000294963"/>
    </source>
</evidence>
<name>A0A4R1XIM1_ACICA</name>
<comment type="caution">
    <text evidence="2">The sequence shown here is derived from an EMBL/GenBank/DDBJ whole genome shotgun (WGS) entry which is preliminary data.</text>
</comment>
<dbReference type="Pfam" id="PF04168">
    <property type="entry name" value="Alpha-E"/>
    <property type="match status" value="1"/>
</dbReference>
<organism evidence="2 3">
    <name type="scientific">Acinetobacter calcoaceticus</name>
    <dbReference type="NCBI Taxonomy" id="471"/>
    <lineage>
        <taxon>Bacteria</taxon>
        <taxon>Pseudomonadati</taxon>
        <taxon>Pseudomonadota</taxon>
        <taxon>Gammaproteobacteria</taxon>
        <taxon>Moraxellales</taxon>
        <taxon>Moraxellaceae</taxon>
        <taxon>Acinetobacter</taxon>
        <taxon>Acinetobacter calcoaceticus/baumannii complex</taxon>
    </lineage>
</organism>
<dbReference type="AlphaFoldDB" id="A0A4R1XIM1"/>
<proteinExistence type="predicted"/>
<dbReference type="OrthoDB" id="9803532at2"/>
<dbReference type="Proteomes" id="UP000294963">
    <property type="component" value="Unassembled WGS sequence"/>
</dbReference>
<accession>A0A4R1XIM1</accession>